<dbReference type="Proteomes" id="UP001174909">
    <property type="component" value="Unassembled WGS sequence"/>
</dbReference>
<feature type="compositionally biased region" description="Low complexity" evidence="1">
    <location>
        <begin position="426"/>
        <end position="448"/>
    </location>
</feature>
<accession>A0AA35XKU9</accession>
<comment type="caution">
    <text evidence="2">The sequence shown here is derived from an EMBL/GenBank/DDBJ whole genome shotgun (WGS) entry which is preliminary data.</text>
</comment>
<evidence type="ECO:0000313" key="3">
    <source>
        <dbReference type="Proteomes" id="UP001174909"/>
    </source>
</evidence>
<feature type="compositionally biased region" description="Low complexity" evidence="1">
    <location>
        <begin position="391"/>
        <end position="408"/>
    </location>
</feature>
<keyword evidence="3" id="KW-1185">Reference proteome</keyword>
<reference evidence="2" key="1">
    <citation type="submission" date="2023-03" db="EMBL/GenBank/DDBJ databases">
        <authorList>
            <person name="Steffen K."/>
            <person name="Cardenas P."/>
        </authorList>
    </citation>
    <scope>NUCLEOTIDE SEQUENCE</scope>
</reference>
<protein>
    <submittedName>
        <fullName evidence="2">Uncharacterized protein</fullName>
    </submittedName>
</protein>
<evidence type="ECO:0000313" key="2">
    <source>
        <dbReference type="EMBL" id="CAI8055765.1"/>
    </source>
</evidence>
<name>A0AA35XKU9_GEOBA</name>
<sequence length="481" mass="52324">MSVERMNQVVDNYSPVSPWNEQIIAPGGAFTCNGSIKTLMFGAFWRGRDSGPQFPEFQIWRPVNENVYELVDYANYTIPQSTLFYQYSPADNTTLHFQSGDIFGFYQPNDDDSRLRLLLAARTPQPVQTVYNRNSNPRSTFNISNEDSLSRNLMVAIVTEPPGCAGSGFMTNETLRSLLGLEGVGRFVSRDERQQITPDINFTCDGFITKWIIGALRVNDSDLIPGPELQLWRNNGNDTYVKINGTFIGSEAYNYSLIYEYTDFSPVPFKSGDVLGIFVPRAGNSILRLRSEADNGPLNYYETTDATASVSPYNEIQLSDLSSSMIYHPLVSLEISVSQSSAQPMPVTLTSTATYLDLVETTLSTPSVSLSISRGISTNAAISSTLSTYLSQSPTPSPGTSPSVTETSKPPTSTRATEPTPPPGTSSPDSRSSKSSSSSSQSPNLPVTETSKPPTSTKAATEPTPPPGTSPQTLGPPSHHH</sequence>
<dbReference type="AlphaFoldDB" id="A0AA35XKU9"/>
<feature type="region of interest" description="Disordered" evidence="1">
    <location>
        <begin position="389"/>
        <end position="481"/>
    </location>
</feature>
<gene>
    <name evidence="2" type="ORF">GBAR_LOCUS30410</name>
</gene>
<dbReference type="EMBL" id="CASHTH010004301">
    <property type="protein sequence ID" value="CAI8055765.1"/>
    <property type="molecule type" value="Genomic_DNA"/>
</dbReference>
<organism evidence="2 3">
    <name type="scientific">Geodia barretti</name>
    <name type="common">Barrett's horny sponge</name>
    <dbReference type="NCBI Taxonomy" id="519541"/>
    <lineage>
        <taxon>Eukaryota</taxon>
        <taxon>Metazoa</taxon>
        <taxon>Porifera</taxon>
        <taxon>Demospongiae</taxon>
        <taxon>Heteroscleromorpha</taxon>
        <taxon>Tetractinellida</taxon>
        <taxon>Astrophorina</taxon>
        <taxon>Geodiidae</taxon>
        <taxon>Geodia</taxon>
    </lineage>
</organism>
<proteinExistence type="predicted"/>
<feature type="compositionally biased region" description="Polar residues" evidence="1">
    <location>
        <begin position="449"/>
        <end position="459"/>
    </location>
</feature>
<evidence type="ECO:0000256" key="1">
    <source>
        <dbReference type="SAM" id="MobiDB-lite"/>
    </source>
</evidence>